<gene>
    <name evidence="10" type="primary">Hexb</name>
    <name evidence="10" type="ORF">Bhyg_04515</name>
</gene>
<dbReference type="Proteomes" id="UP001151699">
    <property type="component" value="Chromosome A"/>
</dbReference>
<reference evidence="10" key="1">
    <citation type="submission" date="2022-07" db="EMBL/GenBank/DDBJ databases">
        <authorList>
            <person name="Trinca V."/>
            <person name="Uliana J.V.C."/>
            <person name="Torres T.T."/>
            <person name="Ward R.J."/>
            <person name="Monesi N."/>
        </authorList>
    </citation>
    <scope>NUCLEOTIDE SEQUENCE</scope>
    <source>
        <strain evidence="10">HSMRA1968</strain>
        <tissue evidence="10">Whole embryos</tissue>
    </source>
</reference>
<evidence type="ECO:0000256" key="5">
    <source>
        <dbReference type="ARBA" id="ARBA00022801"/>
    </source>
</evidence>
<dbReference type="PRINTS" id="PR00738">
    <property type="entry name" value="GLHYDRLASE20"/>
</dbReference>
<dbReference type="InterPro" id="IPR017853">
    <property type="entry name" value="GH"/>
</dbReference>
<evidence type="ECO:0000313" key="10">
    <source>
        <dbReference type="EMBL" id="KAJ6649281.1"/>
    </source>
</evidence>
<dbReference type="EMBL" id="WJQU01000001">
    <property type="protein sequence ID" value="KAJ6649281.1"/>
    <property type="molecule type" value="Genomic_DNA"/>
</dbReference>
<dbReference type="Pfam" id="PF14845">
    <property type="entry name" value="Glycohydro_20b2"/>
    <property type="match status" value="1"/>
</dbReference>
<organism evidence="10 11">
    <name type="scientific">Pseudolycoriella hygida</name>
    <dbReference type="NCBI Taxonomy" id="35572"/>
    <lineage>
        <taxon>Eukaryota</taxon>
        <taxon>Metazoa</taxon>
        <taxon>Ecdysozoa</taxon>
        <taxon>Arthropoda</taxon>
        <taxon>Hexapoda</taxon>
        <taxon>Insecta</taxon>
        <taxon>Pterygota</taxon>
        <taxon>Neoptera</taxon>
        <taxon>Endopterygota</taxon>
        <taxon>Diptera</taxon>
        <taxon>Nematocera</taxon>
        <taxon>Sciaroidea</taxon>
        <taxon>Sciaridae</taxon>
        <taxon>Pseudolycoriella</taxon>
    </lineage>
</organism>
<dbReference type="InterPro" id="IPR029018">
    <property type="entry name" value="Hex-like_dom2"/>
</dbReference>
<dbReference type="GO" id="GO:0004563">
    <property type="term" value="F:beta-N-acetylhexosaminidase activity"/>
    <property type="evidence" value="ECO:0007669"/>
    <property type="project" value="UniProtKB-EC"/>
</dbReference>
<keyword evidence="4" id="KW-0732">Signal</keyword>
<dbReference type="SUPFAM" id="SSF55545">
    <property type="entry name" value="beta-N-acetylhexosaminidase-like domain"/>
    <property type="match status" value="1"/>
</dbReference>
<protein>
    <recommendedName>
        <fullName evidence="3">beta-N-acetylhexosaminidase</fullName>
        <ecNumber evidence="3">3.2.1.52</ecNumber>
    </recommendedName>
</protein>
<dbReference type="GO" id="GO:0016020">
    <property type="term" value="C:membrane"/>
    <property type="evidence" value="ECO:0007669"/>
    <property type="project" value="TreeGrafter"/>
</dbReference>
<dbReference type="CDD" id="cd06562">
    <property type="entry name" value="GH20_HexA_HexB-like"/>
    <property type="match status" value="1"/>
</dbReference>
<dbReference type="GO" id="GO:0030203">
    <property type="term" value="P:glycosaminoglycan metabolic process"/>
    <property type="evidence" value="ECO:0007669"/>
    <property type="project" value="TreeGrafter"/>
</dbReference>
<dbReference type="InterPro" id="IPR015883">
    <property type="entry name" value="Glyco_hydro_20_cat"/>
</dbReference>
<dbReference type="Gene3D" id="3.30.379.10">
    <property type="entry name" value="Chitobiase/beta-hexosaminidase domain 2-like"/>
    <property type="match status" value="1"/>
</dbReference>
<dbReference type="FunFam" id="3.20.20.80:FF:000063">
    <property type="entry name" value="Beta-hexosaminidase"/>
    <property type="match status" value="1"/>
</dbReference>
<dbReference type="InterPro" id="IPR006797">
    <property type="entry name" value="PRELI/MSF1_dom"/>
</dbReference>
<dbReference type="GO" id="GO:0005975">
    <property type="term" value="P:carbohydrate metabolic process"/>
    <property type="evidence" value="ECO:0007669"/>
    <property type="project" value="InterPro"/>
</dbReference>
<comment type="catalytic activity">
    <reaction evidence="1">
        <text>Hydrolysis of terminal non-reducing N-acetyl-D-hexosamine residues in N-acetyl-beta-D-hexosaminides.</text>
        <dbReference type="EC" id="3.2.1.52"/>
    </reaction>
</comment>
<comment type="similarity">
    <text evidence="2">Belongs to the glycosyl hydrolase 20 family.</text>
</comment>
<dbReference type="PANTHER" id="PTHR22600:SF21">
    <property type="entry name" value="BETA-HEXOSAMINIDASE A"/>
    <property type="match status" value="1"/>
</dbReference>
<evidence type="ECO:0000256" key="1">
    <source>
        <dbReference type="ARBA" id="ARBA00001231"/>
    </source>
</evidence>
<keyword evidence="5" id="KW-0378">Hydrolase</keyword>
<evidence type="ECO:0000256" key="4">
    <source>
        <dbReference type="ARBA" id="ARBA00022729"/>
    </source>
</evidence>
<proteinExistence type="inferred from homology"/>
<keyword evidence="11" id="KW-1185">Reference proteome</keyword>
<dbReference type="PROSITE" id="PS50904">
    <property type="entry name" value="PRELI_MSF1"/>
    <property type="match status" value="1"/>
</dbReference>
<dbReference type="Pfam" id="PF04707">
    <property type="entry name" value="PRELI"/>
    <property type="match status" value="1"/>
</dbReference>
<dbReference type="GO" id="GO:0006689">
    <property type="term" value="P:ganglioside catabolic process"/>
    <property type="evidence" value="ECO:0007669"/>
    <property type="project" value="TreeGrafter"/>
</dbReference>
<name>A0A9Q0NGP8_9DIPT</name>
<keyword evidence="6" id="KW-0325">Glycoprotein</keyword>
<evidence type="ECO:0000256" key="7">
    <source>
        <dbReference type="ARBA" id="ARBA00023295"/>
    </source>
</evidence>
<dbReference type="SUPFAM" id="SSF51445">
    <property type="entry name" value="(Trans)glycosidases"/>
    <property type="match status" value="1"/>
</dbReference>
<accession>A0A9Q0NGP8</accession>
<evidence type="ECO:0000256" key="2">
    <source>
        <dbReference type="ARBA" id="ARBA00006285"/>
    </source>
</evidence>
<sequence length="706" mass="80378">MKVWTAEHILDHPWEIVARAALRKYPNPMTPSIIGFDVVKRDVTDGVLVSHRLLSSRWFFPKWAQAIIGTAKICYASERSTVDPNGRKMTLKTINLTFCRHISVDETVHYTPHPTEPSKTLLQQEAIVTVHGVPLGHYMEEILASTISSNAGNGRAGLEWVIAKINSEVKGLAEAVHKSTDEIFTQTSKSIDDMTESARKGEIWPKPKSQTKQESFFIVRPSVLKFEVVGNFTCDILEKAMKRYLRIVSATKDRRKHGRSRSRMSFTMPWQTDPFYEGNMDVVKVKLRRECEEYPSLHMDESYTLSLTENVGSIESNSIWGILRGLESFSQMLVLTEDRISFRLNSTEIYDKPRFPHRGLLLDTSRHFMNVFTITQILDGMTYNKLNVFHWHIVDDQSFPYQSNAFPELSNLGAYDQSLVYTAKDVAKVIEHARLRGIRVMVEFDTPGHTRSWGVSHPEILTSCGGEDAGKLGPINPTVNASYEFMQKLLREVVDVFPDNYVHIGGDEVGFECWESNPEIKDFMNKNNVTNYEMLEEIYIQRIVDFVHNLNRSSVVWQEVFENGVRLPNGTVVQVWTGNRQLLLKKITDEGLPALLSSCWYLDHLQSGGDWKSFYNCDAADFDGSDEQKKLVLGGEACMWSEVVDNGNVLQRIFPRLSAAAEKLWSQYEVTDLNDAAARLEEHTCRMKFRGLPAQPPNGPGFCLNN</sequence>
<evidence type="ECO:0000256" key="6">
    <source>
        <dbReference type="ARBA" id="ARBA00023180"/>
    </source>
</evidence>
<evidence type="ECO:0000313" key="11">
    <source>
        <dbReference type="Proteomes" id="UP001151699"/>
    </source>
</evidence>
<feature type="active site" description="Proton donor" evidence="8">
    <location>
        <position position="508"/>
    </location>
</feature>
<evidence type="ECO:0000256" key="8">
    <source>
        <dbReference type="PIRSR" id="PIRSR625705-1"/>
    </source>
</evidence>
<evidence type="ECO:0000256" key="3">
    <source>
        <dbReference type="ARBA" id="ARBA00012663"/>
    </source>
</evidence>
<dbReference type="OrthoDB" id="428480at2759"/>
<dbReference type="GO" id="GO:0005764">
    <property type="term" value="C:lysosome"/>
    <property type="evidence" value="ECO:0007669"/>
    <property type="project" value="TreeGrafter"/>
</dbReference>
<keyword evidence="7" id="KW-0326">Glycosidase</keyword>
<dbReference type="AlphaFoldDB" id="A0A9Q0NGP8"/>
<evidence type="ECO:0000259" key="9">
    <source>
        <dbReference type="PROSITE" id="PS50904"/>
    </source>
</evidence>
<dbReference type="EC" id="3.2.1.52" evidence="3"/>
<dbReference type="InterPro" id="IPR025705">
    <property type="entry name" value="Beta_hexosaminidase_sua/sub"/>
</dbReference>
<comment type="caution">
    <text evidence="10">The sequence shown here is derived from an EMBL/GenBank/DDBJ whole genome shotgun (WGS) entry which is preliminary data.</text>
</comment>
<dbReference type="Pfam" id="PF00728">
    <property type="entry name" value="Glyco_hydro_20"/>
    <property type="match status" value="1"/>
</dbReference>
<dbReference type="PANTHER" id="PTHR22600">
    <property type="entry name" value="BETA-HEXOSAMINIDASE"/>
    <property type="match status" value="1"/>
</dbReference>
<dbReference type="Gene3D" id="3.20.20.80">
    <property type="entry name" value="Glycosidases"/>
    <property type="match status" value="1"/>
</dbReference>
<dbReference type="InterPro" id="IPR029019">
    <property type="entry name" value="HEX_eukaryotic_N"/>
</dbReference>
<feature type="domain" description="PRELI/MSF1" evidence="9">
    <location>
        <begin position="1"/>
        <end position="170"/>
    </location>
</feature>